<keyword evidence="7" id="KW-0347">Helicase</keyword>
<dbReference type="Gene3D" id="3.40.50.10810">
    <property type="entry name" value="Tandem AAA-ATPase domain"/>
    <property type="match status" value="1"/>
</dbReference>
<feature type="compositionally biased region" description="Polar residues" evidence="16">
    <location>
        <begin position="1"/>
        <end position="19"/>
    </location>
</feature>
<evidence type="ECO:0000256" key="14">
    <source>
        <dbReference type="ARBA" id="ARBA00023242"/>
    </source>
</evidence>
<evidence type="ECO:0000256" key="12">
    <source>
        <dbReference type="ARBA" id="ARBA00023159"/>
    </source>
</evidence>
<protein>
    <recommendedName>
        <fullName evidence="4">DNA helicase</fullName>
        <ecNumber evidence="4">3.6.4.12</ecNumber>
    </recommendedName>
</protein>
<evidence type="ECO:0000256" key="7">
    <source>
        <dbReference type="ARBA" id="ARBA00022806"/>
    </source>
</evidence>
<evidence type="ECO:0000256" key="8">
    <source>
        <dbReference type="ARBA" id="ARBA00022840"/>
    </source>
</evidence>
<feature type="compositionally biased region" description="Acidic residues" evidence="16">
    <location>
        <begin position="553"/>
        <end position="611"/>
    </location>
</feature>
<accession>A0A6A6PUX1</accession>
<keyword evidence="9" id="KW-0156">Chromatin regulator</keyword>
<evidence type="ECO:0000256" key="4">
    <source>
        <dbReference type="ARBA" id="ARBA00012551"/>
    </source>
</evidence>
<evidence type="ECO:0000313" key="20">
    <source>
        <dbReference type="Proteomes" id="UP000799767"/>
    </source>
</evidence>
<gene>
    <name evidence="19" type="ORF">BDY17DRAFT_251002</name>
</gene>
<reference evidence="19" key="1">
    <citation type="journal article" date="2020" name="Stud. Mycol.">
        <title>101 Dothideomycetes genomes: a test case for predicting lifestyles and emergence of pathogens.</title>
        <authorList>
            <person name="Haridas S."/>
            <person name="Albert R."/>
            <person name="Binder M."/>
            <person name="Bloem J."/>
            <person name="Labutti K."/>
            <person name="Salamov A."/>
            <person name="Andreopoulos B."/>
            <person name="Baker S."/>
            <person name="Barry K."/>
            <person name="Bills G."/>
            <person name="Bluhm B."/>
            <person name="Cannon C."/>
            <person name="Castanera R."/>
            <person name="Culley D."/>
            <person name="Daum C."/>
            <person name="Ezra D."/>
            <person name="Gonzalez J."/>
            <person name="Henrissat B."/>
            <person name="Kuo A."/>
            <person name="Liang C."/>
            <person name="Lipzen A."/>
            <person name="Lutzoni F."/>
            <person name="Magnuson J."/>
            <person name="Mondo S."/>
            <person name="Nolan M."/>
            <person name="Ohm R."/>
            <person name="Pangilinan J."/>
            <person name="Park H.-J."/>
            <person name="Ramirez L."/>
            <person name="Alfaro M."/>
            <person name="Sun H."/>
            <person name="Tritt A."/>
            <person name="Yoshinaga Y."/>
            <person name="Zwiers L.-H."/>
            <person name="Turgeon B."/>
            <person name="Goodwin S."/>
            <person name="Spatafora J."/>
            <person name="Crous P."/>
            <person name="Grigoriev I."/>
        </authorList>
    </citation>
    <scope>NUCLEOTIDE SEQUENCE</scope>
    <source>
        <strain evidence="19">CBS 113389</strain>
    </source>
</reference>
<evidence type="ECO:0000259" key="17">
    <source>
        <dbReference type="PROSITE" id="PS51192"/>
    </source>
</evidence>
<organism evidence="19 20">
    <name type="scientific">Neohortaea acidophila</name>
    <dbReference type="NCBI Taxonomy" id="245834"/>
    <lineage>
        <taxon>Eukaryota</taxon>
        <taxon>Fungi</taxon>
        <taxon>Dikarya</taxon>
        <taxon>Ascomycota</taxon>
        <taxon>Pezizomycotina</taxon>
        <taxon>Dothideomycetes</taxon>
        <taxon>Dothideomycetidae</taxon>
        <taxon>Mycosphaerellales</taxon>
        <taxon>Teratosphaeriaceae</taxon>
        <taxon>Neohortaea</taxon>
    </lineage>
</organism>
<dbReference type="InterPro" id="IPR038718">
    <property type="entry name" value="SNF2-like_sf"/>
</dbReference>
<comment type="similarity">
    <text evidence="2">Belongs to the SNF2/RAD54 helicase family. SWR1 subfamily.</text>
</comment>
<name>A0A6A6PUX1_9PEZI</name>
<dbReference type="PROSITE" id="PS00690">
    <property type="entry name" value="DEAH_ATP_HELICASE"/>
    <property type="match status" value="1"/>
</dbReference>
<evidence type="ECO:0000256" key="10">
    <source>
        <dbReference type="ARBA" id="ARBA00023015"/>
    </source>
</evidence>
<evidence type="ECO:0000256" key="3">
    <source>
        <dbReference type="ARBA" id="ARBA00011826"/>
    </source>
</evidence>
<dbReference type="PANTHER" id="PTHR45685">
    <property type="entry name" value="HELICASE SRCAP-RELATED"/>
    <property type="match status" value="1"/>
</dbReference>
<keyword evidence="14" id="KW-0539">Nucleus</keyword>
<feature type="compositionally biased region" description="Basic and acidic residues" evidence="16">
    <location>
        <begin position="35"/>
        <end position="44"/>
    </location>
</feature>
<evidence type="ECO:0000256" key="15">
    <source>
        <dbReference type="ARBA" id="ARBA00047995"/>
    </source>
</evidence>
<dbReference type="OrthoDB" id="372624at2759"/>
<dbReference type="GO" id="GO:0003677">
    <property type="term" value="F:DNA binding"/>
    <property type="evidence" value="ECO:0007669"/>
    <property type="project" value="UniProtKB-KW"/>
</dbReference>
<dbReference type="GeneID" id="54472130"/>
<dbReference type="InterPro" id="IPR050520">
    <property type="entry name" value="INO80/SWR1_helicase"/>
</dbReference>
<feature type="region of interest" description="Disordered" evidence="16">
    <location>
        <begin position="1"/>
        <end position="324"/>
    </location>
</feature>
<dbReference type="InterPro" id="IPR001650">
    <property type="entry name" value="Helicase_C-like"/>
</dbReference>
<keyword evidence="8" id="KW-0067">ATP-binding</keyword>
<dbReference type="GO" id="GO:0005524">
    <property type="term" value="F:ATP binding"/>
    <property type="evidence" value="ECO:0007669"/>
    <property type="project" value="UniProtKB-KW"/>
</dbReference>
<feature type="compositionally biased region" description="Basic and acidic residues" evidence="16">
    <location>
        <begin position="619"/>
        <end position="628"/>
    </location>
</feature>
<dbReference type="SUPFAM" id="SSF52540">
    <property type="entry name" value="P-loop containing nucleoside triphosphate hydrolases"/>
    <property type="match status" value="2"/>
</dbReference>
<keyword evidence="20" id="KW-1185">Reference proteome</keyword>
<feature type="compositionally biased region" description="Low complexity" evidence="16">
    <location>
        <begin position="229"/>
        <end position="242"/>
    </location>
</feature>
<keyword evidence="11" id="KW-0238">DNA-binding</keyword>
<comment type="subcellular location">
    <subcellularLocation>
        <location evidence="1">Nucleus</location>
    </subcellularLocation>
</comment>
<dbReference type="EMBL" id="MU001635">
    <property type="protein sequence ID" value="KAF2483782.1"/>
    <property type="molecule type" value="Genomic_DNA"/>
</dbReference>
<feature type="compositionally biased region" description="Basic and acidic residues" evidence="16">
    <location>
        <begin position="1643"/>
        <end position="1652"/>
    </location>
</feature>
<feature type="domain" description="Helicase ATP-binding" evidence="17">
    <location>
        <begin position="867"/>
        <end position="1040"/>
    </location>
</feature>
<evidence type="ECO:0000256" key="5">
    <source>
        <dbReference type="ARBA" id="ARBA00022741"/>
    </source>
</evidence>
<dbReference type="Pfam" id="PF07529">
    <property type="entry name" value="HSA"/>
    <property type="match status" value="1"/>
</dbReference>
<feature type="domain" description="Helicase C-terminal" evidence="18">
    <location>
        <begin position="1426"/>
        <end position="1577"/>
    </location>
</feature>
<dbReference type="EC" id="3.6.4.12" evidence="4"/>
<dbReference type="FunFam" id="3.40.50.10810:FF:000005">
    <property type="entry name" value="Photoperiod-independent early flowering 1"/>
    <property type="match status" value="1"/>
</dbReference>
<dbReference type="GO" id="GO:0000812">
    <property type="term" value="C:Swr1 complex"/>
    <property type="evidence" value="ECO:0007669"/>
    <property type="project" value="TreeGrafter"/>
</dbReference>
<comment type="subunit">
    <text evidence="3">Component of the SWR1 chromatin-remodeling complex.</text>
</comment>
<keyword evidence="6" id="KW-0378">Hydrolase</keyword>
<dbReference type="InterPro" id="IPR014012">
    <property type="entry name" value="HSA_dom"/>
</dbReference>
<comment type="catalytic activity">
    <reaction evidence="15">
        <text>ATP + H2O = ADP + phosphate + H(+)</text>
        <dbReference type="Rhea" id="RHEA:13065"/>
        <dbReference type="ChEBI" id="CHEBI:15377"/>
        <dbReference type="ChEBI" id="CHEBI:15378"/>
        <dbReference type="ChEBI" id="CHEBI:30616"/>
        <dbReference type="ChEBI" id="CHEBI:43474"/>
        <dbReference type="ChEBI" id="CHEBI:456216"/>
        <dbReference type="EC" id="3.6.4.12"/>
    </reaction>
</comment>
<evidence type="ECO:0000256" key="6">
    <source>
        <dbReference type="ARBA" id="ARBA00022801"/>
    </source>
</evidence>
<dbReference type="PROSITE" id="PS51192">
    <property type="entry name" value="HELICASE_ATP_BIND_1"/>
    <property type="match status" value="1"/>
</dbReference>
<dbReference type="Proteomes" id="UP000799767">
    <property type="component" value="Unassembled WGS sequence"/>
</dbReference>
<dbReference type="Gene3D" id="3.40.50.300">
    <property type="entry name" value="P-loop containing nucleotide triphosphate hydrolases"/>
    <property type="match status" value="1"/>
</dbReference>
<dbReference type="InterPro" id="IPR027417">
    <property type="entry name" value="P-loop_NTPase"/>
</dbReference>
<evidence type="ECO:0000256" key="2">
    <source>
        <dbReference type="ARBA" id="ARBA00009220"/>
    </source>
</evidence>
<evidence type="ECO:0000256" key="11">
    <source>
        <dbReference type="ARBA" id="ARBA00023125"/>
    </source>
</evidence>
<dbReference type="PANTHER" id="PTHR45685:SF1">
    <property type="entry name" value="HELICASE SRCAP"/>
    <property type="match status" value="1"/>
</dbReference>
<feature type="compositionally biased region" description="Polar residues" evidence="16">
    <location>
        <begin position="146"/>
        <end position="158"/>
    </location>
</feature>
<sequence>MSASPAATVAAESSGQVVSSLHAIEPDPSPATDYFKTEPQHDTPETSQNPPDDPIKVPDQAIDITPTTLRPSPRPSTKRRESEVNGALPLDLQRPADKKRKRAPSPPWQFPSAETTTLKTADGRRASARVNTAASATGSDADTRARSSSVSVLSQQKESPPWKKFAAEGPSSMVVDGKRKSGRVNRELPVPPKRVSPRSKKQAPEAKYASTARTAQSSKALHAVVNGASSSRSSRPSNSSRSHQTQPEGAAKIAELRAKIEALQPSGPFLSPERHTQSGHKRKHSDESTPPPQLDGPSSPSARRIPPPHQASPMSPETTRPSPRLKLRFNPARHLVPPPHPHAIFPEPAHPPHPSIYQILEGQELKELQQPYMENERGPPDMAWFHQRAERQALEEGMMRRKLLREAESGGVLSKERLSLYQEAEAQAEPAKQYGHHDHLVAHALHLRRLQVNENTLHRALAKKTALSALEFWKAKRGPSEEDLQEEQDKIFRLIYKQIVVDMKAKWDLVSMHVQQRRVKVWEAEQEVRRQARLQEKLEWSENMVARQRGEADGESDQEMDEGSDVEGSGEDSDDDESSEEENMSESSSEAEEEQGENVDDGGGEMGDDELAAYLAQRAADEQEKSQYDSDPDDETSTGIAARQKDDEPDDEFEPQDDSGTAAAEDKLAIGSQPANRRSRRSSTTPVADDEQEFSSDESTDMDSTDYDSDEDMSSTGEEDNAGDDGEEDDEEDDVPRNSLLSLFKDEVRAIGLPTPTTSAEGDGERHTEPEAIGLEQQAEPEIENVDAHVLPEALAQNEEDNEAEAQLATGAETAHHPDAAGSNAMSPEAEMQLDADSLTRQHLVPSPALLRGKLRSYQHAGLDWLASLYRNGTNGILADEMGLGKTIQTIALLAHLAEEHECWETHLVIVPTSVVVNWVREFQRFLPGFRVLGYYGSSEERQLKRKGWVNDPHHENKEKRGYNVVITSYNVAMQDINAIRNVKWHYLVLDEAHNIRNFNSQRWQVLIRLRTSARLLLTGTPLQNSLTELWSLLTFLTAGDDDPQHGDLEEFLSHWKEPVKEIFDRGVQTLSHEAQRVVDQLHVSLRPFLLRRLKSEVEKDLPKKTEHVVVCKLSKRQRQLYQEYMGLAETKRQLTQSNVGNAGKVLLSLRRVCNHPDLFDPRPIQTSLGMATSAASDFAPTERIIRALLGVREDAPISMTAHEARRKYIVKRARQLNGTVQLRNDVRQLELEVERESPPDPSTFGGCQALQRLKLRQQRLEKLRSCIRTSERDSAATPIYGSDLRELVTVHQDRVYRFTAKDIRGRVISRHLRGWPALGRYPLKFELDHASDWKISQTSMLQRSTQTVESYAEAMQETIVKFAFCTPVVTAPVLDYLVPPRTQDKLRSSEAYPEAIDWAHEARIRTSIVFPDARLLVYDAGKLQRLSRLLRELQSRGSRSLIFTQMTGTLNILEQFLSLMNLPYLRLDGNTPVERRALHAAEFNRPDSKYQCMILSSRAGGVGLNLTGASSVIFYDLDWNPQMDRQCMDRAHRIGQVRDVEVYKMVSEKTVEENILRRANQKSLLDQTVIQEGHFTTEYQRARDGDDGEHEDDSVVAAAIERVFGGKDEQATARALESVEDIEDVQAAVQARKEERQDDVDFADRSSKDPSRAPTPGHQYPDADGLEDEESRAHHIDDYMIRLMDEVLLKGIIFVPPQARKLDRHGRDPSHRKRKR</sequence>
<feature type="region of interest" description="Disordered" evidence="16">
    <location>
        <begin position="1631"/>
        <end position="1670"/>
    </location>
</feature>
<dbReference type="InterPro" id="IPR002464">
    <property type="entry name" value="DNA/RNA_helicase_DEAH_CS"/>
</dbReference>
<proteinExistence type="inferred from homology"/>
<evidence type="ECO:0000259" key="18">
    <source>
        <dbReference type="PROSITE" id="PS51194"/>
    </source>
</evidence>
<keyword evidence="10" id="KW-0805">Transcription regulation</keyword>
<feature type="region of interest" description="Disordered" evidence="16">
    <location>
        <begin position="544"/>
        <end position="768"/>
    </location>
</feature>
<evidence type="ECO:0000256" key="13">
    <source>
        <dbReference type="ARBA" id="ARBA00023163"/>
    </source>
</evidence>
<dbReference type="InterPro" id="IPR014001">
    <property type="entry name" value="Helicase_ATP-bd"/>
</dbReference>
<feature type="compositionally biased region" description="Acidic residues" evidence="16">
    <location>
        <begin position="647"/>
        <end position="657"/>
    </location>
</feature>
<keyword evidence="5" id="KW-0547">Nucleotide-binding</keyword>
<dbReference type="CDD" id="cd18793">
    <property type="entry name" value="SF2_C_SNF"/>
    <property type="match status" value="1"/>
</dbReference>
<feature type="compositionally biased region" description="Acidic residues" evidence="16">
    <location>
        <begin position="688"/>
        <end position="734"/>
    </location>
</feature>
<keyword evidence="12" id="KW-0010">Activator</keyword>
<feature type="compositionally biased region" description="Polar residues" evidence="16">
    <location>
        <begin position="312"/>
        <end position="321"/>
    </location>
</feature>
<dbReference type="GO" id="GO:0016887">
    <property type="term" value="F:ATP hydrolysis activity"/>
    <property type="evidence" value="ECO:0007669"/>
    <property type="project" value="TreeGrafter"/>
</dbReference>
<dbReference type="Pfam" id="PF00176">
    <property type="entry name" value="SNF2-rel_dom"/>
    <property type="match status" value="1"/>
</dbReference>
<dbReference type="GO" id="GO:0042393">
    <property type="term" value="F:histone binding"/>
    <property type="evidence" value="ECO:0007669"/>
    <property type="project" value="TreeGrafter"/>
</dbReference>
<dbReference type="GO" id="GO:0006338">
    <property type="term" value="P:chromatin remodeling"/>
    <property type="evidence" value="ECO:0007669"/>
    <property type="project" value="TreeGrafter"/>
</dbReference>
<keyword evidence="13" id="KW-0804">Transcription</keyword>
<dbReference type="InterPro" id="IPR049730">
    <property type="entry name" value="SNF2/RAD54-like_C"/>
</dbReference>
<dbReference type="SMART" id="SM00487">
    <property type="entry name" value="DEXDc"/>
    <property type="match status" value="1"/>
</dbReference>
<dbReference type="InterPro" id="IPR000330">
    <property type="entry name" value="SNF2_N"/>
</dbReference>
<evidence type="ECO:0000256" key="1">
    <source>
        <dbReference type="ARBA" id="ARBA00004123"/>
    </source>
</evidence>
<dbReference type="SMART" id="SM00490">
    <property type="entry name" value="HELICc"/>
    <property type="match status" value="1"/>
</dbReference>
<evidence type="ECO:0000256" key="16">
    <source>
        <dbReference type="SAM" id="MobiDB-lite"/>
    </source>
</evidence>
<dbReference type="RefSeq" id="XP_033590352.1">
    <property type="nucleotide sequence ID" value="XM_033731128.1"/>
</dbReference>
<dbReference type="Pfam" id="PF00271">
    <property type="entry name" value="Helicase_C"/>
    <property type="match status" value="1"/>
</dbReference>
<dbReference type="GO" id="GO:0003678">
    <property type="term" value="F:DNA helicase activity"/>
    <property type="evidence" value="ECO:0007669"/>
    <property type="project" value="UniProtKB-EC"/>
</dbReference>
<evidence type="ECO:0000256" key="9">
    <source>
        <dbReference type="ARBA" id="ARBA00022853"/>
    </source>
</evidence>
<dbReference type="PROSITE" id="PS51194">
    <property type="entry name" value="HELICASE_CTER"/>
    <property type="match status" value="1"/>
</dbReference>
<evidence type="ECO:0000313" key="19">
    <source>
        <dbReference type="EMBL" id="KAF2483782.1"/>
    </source>
</evidence>